<protein>
    <submittedName>
        <fullName evidence="3">Urease accessory protein UreJ</fullName>
    </submittedName>
</protein>
<evidence type="ECO:0000256" key="2">
    <source>
        <dbReference type="SAM" id="SignalP"/>
    </source>
</evidence>
<feature type="chain" id="PRO_5042272572" evidence="2">
    <location>
        <begin position="18"/>
        <end position="174"/>
    </location>
</feature>
<keyword evidence="1" id="KW-1133">Transmembrane helix</keyword>
<reference evidence="3" key="1">
    <citation type="submission" date="2020-01" db="EMBL/GenBank/DDBJ databases">
        <authorList>
            <person name="Chen W.-M."/>
        </authorList>
    </citation>
    <scope>NUCLEOTIDE SEQUENCE</scope>
    <source>
        <strain evidence="3">CYK-10</strain>
    </source>
</reference>
<feature type="transmembrane region" description="Helical" evidence="1">
    <location>
        <begin position="104"/>
        <end position="123"/>
    </location>
</feature>
<comment type="caution">
    <text evidence="3">The sequence shown here is derived from an EMBL/GenBank/DDBJ whole genome shotgun (WGS) entry which is preliminary data.</text>
</comment>
<dbReference type="PIRSF" id="PIRSF016919">
    <property type="entry name" value="HupE_UreJ"/>
    <property type="match status" value="1"/>
</dbReference>
<feature type="transmembrane region" description="Helical" evidence="1">
    <location>
        <begin position="129"/>
        <end position="149"/>
    </location>
</feature>
<keyword evidence="1" id="KW-0472">Membrane</keyword>
<keyword evidence="2" id="KW-0732">Signal</keyword>
<sequence length="174" mass="17027">MKKLALLLALVAGPAMAHPGHGFGFPDGMLHPLTGADHMAAMLAVGLWSGIALRRVWTGALVFMAGLTLGALSGVTLGAEPLVLASLLALGAMVATARKGGAVVAPLVLIGGFALAHGMAHGAEGSGAGFVLGMLAGSAVLHGLGIGLAQMVSARTQRALGWGVGALGLALMVA</sequence>
<feature type="signal peptide" evidence="2">
    <location>
        <begin position="1"/>
        <end position="17"/>
    </location>
</feature>
<evidence type="ECO:0000313" key="3">
    <source>
        <dbReference type="EMBL" id="NBZ88277.1"/>
    </source>
</evidence>
<gene>
    <name evidence="3" type="ORF">GV832_11860</name>
</gene>
<feature type="transmembrane region" description="Helical" evidence="1">
    <location>
        <begin position="56"/>
        <end position="75"/>
    </location>
</feature>
<dbReference type="Proteomes" id="UP001193501">
    <property type="component" value="Unassembled WGS sequence"/>
</dbReference>
<dbReference type="EMBL" id="JAABNR010000010">
    <property type="protein sequence ID" value="NBZ88277.1"/>
    <property type="molecule type" value="Genomic_DNA"/>
</dbReference>
<organism evidence="3 4">
    <name type="scientific">Stagnihabitans tardus</name>
    <dbReference type="NCBI Taxonomy" id="2699202"/>
    <lineage>
        <taxon>Bacteria</taxon>
        <taxon>Pseudomonadati</taxon>
        <taxon>Pseudomonadota</taxon>
        <taxon>Alphaproteobacteria</taxon>
        <taxon>Rhodobacterales</taxon>
        <taxon>Paracoccaceae</taxon>
        <taxon>Stagnihabitans</taxon>
    </lineage>
</organism>
<dbReference type="AlphaFoldDB" id="A0AAE4YAV1"/>
<accession>A0AAE4YAV1</accession>
<evidence type="ECO:0000256" key="1">
    <source>
        <dbReference type="SAM" id="Phobius"/>
    </source>
</evidence>
<name>A0AAE4YAV1_9RHOB</name>
<dbReference type="InterPro" id="IPR007038">
    <property type="entry name" value="HupE_UreJ"/>
</dbReference>
<dbReference type="RefSeq" id="WP_168775093.1">
    <property type="nucleotide sequence ID" value="NZ_JAABNR010000010.1"/>
</dbReference>
<dbReference type="Pfam" id="PF04955">
    <property type="entry name" value="HupE_UreJ"/>
    <property type="match status" value="1"/>
</dbReference>
<evidence type="ECO:0000313" key="4">
    <source>
        <dbReference type="Proteomes" id="UP001193501"/>
    </source>
</evidence>
<keyword evidence="4" id="KW-1185">Reference proteome</keyword>
<proteinExistence type="predicted"/>
<keyword evidence="1" id="KW-0812">Transmembrane</keyword>